<evidence type="ECO:0000313" key="2">
    <source>
        <dbReference type="Proteomes" id="UP000215914"/>
    </source>
</evidence>
<dbReference type="Proteomes" id="UP000215914">
    <property type="component" value="Unassembled WGS sequence"/>
</dbReference>
<organism evidence="1 2">
    <name type="scientific">Helianthus annuus</name>
    <name type="common">Common sunflower</name>
    <dbReference type="NCBI Taxonomy" id="4232"/>
    <lineage>
        <taxon>Eukaryota</taxon>
        <taxon>Viridiplantae</taxon>
        <taxon>Streptophyta</taxon>
        <taxon>Embryophyta</taxon>
        <taxon>Tracheophyta</taxon>
        <taxon>Spermatophyta</taxon>
        <taxon>Magnoliopsida</taxon>
        <taxon>eudicotyledons</taxon>
        <taxon>Gunneridae</taxon>
        <taxon>Pentapetalae</taxon>
        <taxon>asterids</taxon>
        <taxon>campanulids</taxon>
        <taxon>Asterales</taxon>
        <taxon>Asteraceae</taxon>
        <taxon>Asteroideae</taxon>
        <taxon>Heliantheae alliance</taxon>
        <taxon>Heliantheae</taxon>
        <taxon>Helianthus</taxon>
    </lineage>
</organism>
<dbReference type="AlphaFoldDB" id="A0A9K3DVK0"/>
<dbReference type="PANTHER" id="PTHR48462:SF1">
    <property type="entry name" value="PROTEIN, PUTATIVE-RELATED"/>
    <property type="match status" value="1"/>
</dbReference>
<reference evidence="1" key="1">
    <citation type="journal article" date="2017" name="Nature">
        <title>The sunflower genome provides insights into oil metabolism, flowering and Asterid evolution.</title>
        <authorList>
            <person name="Badouin H."/>
            <person name="Gouzy J."/>
            <person name="Grassa C.J."/>
            <person name="Murat F."/>
            <person name="Staton S.E."/>
            <person name="Cottret L."/>
            <person name="Lelandais-Briere C."/>
            <person name="Owens G.L."/>
            <person name="Carrere S."/>
            <person name="Mayjonade B."/>
            <person name="Legrand L."/>
            <person name="Gill N."/>
            <person name="Kane N.C."/>
            <person name="Bowers J.E."/>
            <person name="Hubner S."/>
            <person name="Bellec A."/>
            <person name="Berard A."/>
            <person name="Berges H."/>
            <person name="Blanchet N."/>
            <person name="Boniface M.C."/>
            <person name="Brunel D."/>
            <person name="Catrice O."/>
            <person name="Chaidir N."/>
            <person name="Claudel C."/>
            <person name="Donnadieu C."/>
            <person name="Faraut T."/>
            <person name="Fievet G."/>
            <person name="Helmstetter N."/>
            <person name="King M."/>
            <person name="Knapp S.J."/>
            <person name="Lai Z."/>
            <person name="Le Paslier M.C."/>
            <person name="Lippi Y."/>
            <person name="Lorenzon L."/>
            <person name="Mandel J.R."/>
            <person name="Marage G."/>
            <person name="Marchand G."/>
            <person name="Marquand E."/>
            <person name="Bret-Mestries E."/>
            <person name="Morien E."/>
            <person name="Nambeesan S."/>
            <person name="Nguyen T."/>
            <person name="Pegot-Espagnet P."/>
            <person name="Pouilly N."/>
            <person name="Raftis F."/>
            <person name="Sallet E."/>
            <person name="Schiex T."/>
            <person name="Thomas J."/>
            <person name="Vandecasteele C."/>
            <person name="Vares D."/>
            <person name="Vear F."/>
            <person name="Vautrin S."/>
            <person name="Crespi M."/>
            <person name="Mangin B."/>
            <person name="Burke J.M."/>
            <person name="Salse J."/>
            <person name="Munos S."/>
            <person name="Vincourt P."/>
            <person name="Rieseberg L.H."/>
            <person name="Langlade N.B."/>
        </authorList>
    </citation>
    <scope>NUCLEOTIDE SEQUENCE</scope>
    <source>
        <tissue evidence="1">Leaves</tissue>
    </source>
</reference>
<accession>A0A9K3DVK0</accession>
<name>A0A9K3DVK0_HELAN</name>
<keyword evidence="2" id="KW-1185">Reference proteome</keyword>
<protein>
    <submittedName>
        <fullName evidence="1">Uncharacterized protein</fullName>
    </submittedName>
</protein>
<dbReference type="PANTHER" id="PTHR48462">
    <property type="entry name" value="PROTEIN, PUTATIVE-RELATED"/>
    <property type="match status" value="1"/>
</dbReference>
<reference evidence="1" key="2">
    <citation type="submission" date="2020-06" db="EMBL/GenBank/DDBJ databases">
        <title>Helianthus annuus Genome sequencing and assembly Release 2.</title>
        <authorList>
            <person name="Gouzy J."/>
            <person name="Langlade N."/>
            <person name="Munos S."/>
        </authorList>
    </citation>
    <scope>NUCLEOTIDE SEQUENCE</scope>
    <source>
        <tissue evidence="1">Leaves</tissue>
    </source>
</reference>
<dbReference type="Gramene" id="mRNA:HanXRQr2_Chr16g0763061">
    <property type="protein sequence ID" value="CDS:HanXRQr2_Chr16g0763061.1"/>
    <property type="gene ID" value="HanXRQr2_Chr16g0763061"/>
</dbReference>
<sequence length="216" mass="24428">MSAIEYRAILKYRLMIPMYPEDETCPICRKACMDKYGEHTVHCKELPGFKYRHDWVRDVLWDILRRAGISAKKEAPVNFLTDHMEGRSTLRPTDLLVFGWVRGKHACVDLTGVSPLVGIRENEFVAGKVVRKAESKKVDKHAKACAENHHVFVPFSFDIFGSLAPEAIQFLTRVQRVIHNNCSALGGSGFIFSRLGFAIQKEVVAQLVARLPSVLM</sequence>
<dbReference type="EMBL" id="MNCJ02000331">
    <property type="protein sequence ID" value="KAF5761267.1"/>
    <property type="molecule type" value="Genomic_DNA"/>
</dbReference>
<comment type="caution">
    <text evidence="1">The sequence shown here is derived from an EMBL/GenBank/DDBJ whole genome shotgun (WGS) entry which is preliminary data.</text>
</comment>
<gene>
    <name evidence="1" type="ORF">HanXRQr2_Chr16g0763061</name>
</gene>
<evidence type="ECO:0000313" key="1">
    <source>
        <dbReference type="EMBL" id="KAF5761267.1"/>
    </source>
</evidence>
<proteinExistence type="predicted"/>